<comment type="caution">
    <text evidence="1">The sequence shown here is derived from an EMBL/GenBank/DDBJ whole genome shotgun (WGS) entry which is preliminary data.</text>
</comment>
<dbReference type="InterPro" id="IPR015315">
    <property type="entry name" value="DUF1963"/>
</dbReference>
<sequence>MPGIDEWARPVVELNPAPGEPTAADSHIGGPLLWPADEPWPHCDGSTHEGSTDSPSAHAVGVRVPFVSALQLYRRDFPELPFPADTDVLQVFLCTLRHERNWGPDVHVVWRDTARVTTTIAEEPRPELQEPDLAPAPRLLKPVRDVEYPMLEELPKALIDSLEAAQEDYDEFFDTWPDVATGSKIGGWTAWWQTGPGPGPECPECGDPRRQTLALATHEPSGDDVGWEFGREGVLNVFMCPRDVNHPFEVHID</sequence>
<dbReference type="Proteomes" id="UP000033393">
    <property type="component" value="Unassembled WGS sequence"/>
</dbReference>
<dbReference type="InterPro" id="IPR035948">
    <property type="entry name" value="YwqG-like_sf"/>
</dbReference>
<dbReference type="EMBL" id="JYJG01000247">
    <property type="protein sequence ID" value="KJK44450.1"/>
    <property type="molecule type" value="Genomic_DNA"/>
</dbReference>
<keyword evidence="2" id="KW-1185">Reference proteome</keyword>
<dbReference type="SUPFAM" id="SSF103032">
    <property type="entry name" value="Hypothetical protein YwqG"/>
    <property type="match status" value="1"/>
</dbReference>
<gene>
    <name evidence="1" type="ORF">UK23_29385</name>
</gene>
<proteinExistence type="predicted"/>
<reference evidence="1 2" key="1">
    <citation type="submission" date="2015-02" db="EMBL/GenBank/DDBJ databases">
        <authorList>
            <person name="Ju K.-S."/>
            <person name="Doroghazi J.R."/>
            <person name="Metcalf W."/>
        </authorList>
    </citation>
    <scope>NUCLEOTIDE SEQUENCE [LARGE SCALE GENOMIC DNA]</scope>
    <source>
        <strain evidence="1 2">NRRL B-16140</strain>
    </source>
</reference>
<evidence type="ECO:0000313" key="2">
    <source>
        <dbReference type="Proteomes" id="UP000033393"/>
    </source>
</evidence>
<dbReference type="AlphaFoldDB" id="A0A0F0GMB2"/>
<dbReference type="PATRIC" id="fig|68170.10.peg.7708"/>
<organism evidence="1 2">
    <name type="scientific">Lentzea aerocolonigenes</name>
    <name type="common">Lechevalieria aerocolonigenes</name>
    <name type="synonym">Saccharothrix aerocolonigenes</name>
    <dbReference type="NCBI Taxonomy" id="68170"/>
    <lineage>
        <taxon>Bacteria</taxon>
        <taxon>Bacillati</taxon>
        <taxon>Actinomycetota</taxon>
        <taxon>Actinomycetes</taxon>
        <taxon>Pseudonocardiales</taxon>
        <taxon>Pseudonocardiaceae</taxon>
        <taxon>Lentzea</taxon>
    </lineage>
</organism>
<evidence type="ECO:0000313" key="1">
    <source>
        <dbReference type="EMBL" id="KJK44450.1"/>
    </source>
</evidence>
<dbReference type="Gene3D" id="2.30.320.10">
    <property type="entry name" value="YwqG-like"/>
    <property type="match status" value="1"/>
</dbReference>
<protein>
    <recommendedName>
        <fullName evidence="3">DUF1963 domain-containing protein</fullName>
    </recommendedName>
</protein>
<accession>A0A0F0GMB2</accession>
<name>A0A0F0GMB2_LENAE</name>
<dbReference type="Pfam" id="PF09234">
    <property type="entry name" value="DUF1963"/>
    <property type="match status" value="1"/>
</dbReference>
<evidence type="ECO:0008006" key="3">
    <source>
        <dbReference type="Google" id="ProtNLM"/>
    </source>
</evidence>